<dbReference type="InterPro" id="IPR015424">
    <property type="entry name" value="PyrdxlP-dep_Trfase"/>
</dbReference>
<comment type="caution">
    <text evidence="7">The sequence shown here is derived from an EMBL/GenBank/DDBJ whole genome shotgun (WGS) entry which is preliminary data.</text>
</comment>
<evidence type="ECO:0000256" key="2">
    <source>
        <dbReference type="ARBA" id="ARBA00007441"/>
    </source>
</evidence>
<evidence type="ECO:0000259" key="6">
    <source>
        <dbReference type="Pfam" id="PF00155"/>
    </source>
</evidence>
<accession>A0A9P4UNH6</accession>
<dbReference type="GO" id="GO:0030170">
    <property type="term" value="F:pyridoxal phosphate binding"/>
    <property type="evidence" value="ECO:0007669"/>
    <property type="project" value="InterPro"/>
</dbReference>
<gene>
    <name evidence="7" type="ORF">K431DRAFT_272635</name>
</gene>
<keyword evidence="5" id="KW-0663">Pyridoxal phosphate</keyword>
<comment type="cofactor">
    <cofactor evidence="1">
        <name>pyridoxal 5'-phosphate</name>
        <dbReference type="ChEBI" id="CHEBI:597326"/>
    </cofactor>
</comment>
<keyword evidence="8" id="KW-1185">Reference proteome</keyword>
<sequence>MKHQILGSQVKTWQPQFSDEGCARDASILKASAAIGRSCETIPLGTGRPSPEFYPWKSIGTEKSPLGRAVGNADDGSAATETHKRATGAYDFGELLGYGPAAGSPELLTFFKEHVELIHNPPYEAWETCLTCGSTSALEILLRLLCNRGDWIVTEAFTYSGTIEASRPLGLKLLGVEMDDEGMMPEDLDLKLSTWDPSQGRKPSVLYTIPCGHNPTGITQPTHRREAIYEVARSHDLCIIEDDPYFFLHLDGDQLAGSDLNQAKQDPIQNYLAALPTSYLSLDLDGRVVRLETASKILAPGLRCGWMTACHEVVARFLNHTEFSTTEPSGPSQLMMYQLLGEQWGHKGLLLWLIQLSSKYSQRLNILAEACRLHLPSELCSWVIPSKGMFLWIRLRASNLTIDHIQRERNGKTDVVSTLENMIYVNARNKGVQINKGSWFAVAGDSQGDICFRLTYAAAPEEALDMAAQKIAESIRECIM</sequence>
<evidence type="ECO:0000313" key="7">
    <source>
        <dbReference type="EMBL" id="KAF2719401.1"/>
    </source>
</evidence>
<dbReference type="InterPro" id="IPR015421">
    <property type="entry name" value="PyrdxlP-dep_Trfase_major"/>
</dbReference>
<dbReference type="OrthoDB" id="691673at2759"/>
<evidence type="ECO:0000256" key="1">
    <source>
        <dbReference type="ARBA" id="ARBA00001933"/>
    </source>
</evidence>
<keyword evidence="3 7" id="KW-0032">Aminotransferase</keyword>
<feature type="domain" description="Aminotransferase class I/classII large" evidence="6">
    <location>
        <begin position="79"/>
        <end position="471"/>
    </location>
</feature>
<protein>
    <submittedName>
        <fullName evidence="7">Aromatic amino acid aminotransferase</fullName>
    </submittedName>
</protein>
<dbReference type="Proteomes" id="UP000799441">
    <property type="component" value="Unassembled WGS sequence"/>
</dbReference>
<dbReference type="CDD" id="cd00609">
    <property type="entry name" value="AAT_like"/>
    <property type="match status" value="1"/>
</dbReference>
<evidence type="ECO:0000313" key="8">
    <source>
        <dbReference type="Proteomes" id="UP000799441"/>
    </source>
</evidence>
<dbReference type="InterPro" id="IPR050859">
    <property type="entry name" value="Class-I_PLP-dep_aminotransf"/>
</dbReference>
<dbReference type="GO" id="GO:0019878">
    <property type="term" value="P:lysine biosynthetic process via aminoadipic acid"/>
    <property type="evidence" value="ECO:0007669"/>
    <property type="project" value="TreeGrafter"/>
</dbReference>
<proteinExistence type="inferred from homology"/>
<dbReference type="Gene3D" id="3.40.640.10">
    <property type="entry name" value="Type I PLP-dependent aspartate aminotransferase-like (Major domain)"/>
    <property type="match status" value="1"/>
</dbReference>
<evidence type="ECO:0000256" key="3">
    <source>
        <dbReference type="ARBA" id="ARBA00022576"/>
    </source>
</evidence>
<dbReference type="EMBL" id="MU003811">
    <property type="protein sequence ID" value="KAF2719401.1"/>
    <property type="molecule type" value="Genomic_DNA"/>
</dbReference>
<dbReference type="GO" id="GO:0009074">
    <property type="term" value="P:aromatic amino acid family catabolic process"/>
    <property type="evidence" value="ECO:0007669"/>
    <property type="project" value="TreeGrafter"/>
</dbReference>
<dbReference type="PANTHER" id="PTHR42790:SF21">
    <property type="entry name" value="AROMATIC_AMINOADIPATE AMINOTRANSFERASE 1"/>
    <property type="match status" value="1"/>
</dbReference>
<name>A0A9P4UNH6_9PEZI</name>
<comment type="similarity">
    <text evidence="2">Belongs to the class-I pyridoxal-phosphate-dependent aminotransferase family.</text>
</comment>
<evidence type="ECO:0000256" key="4">
    <source>
        <dbReference type="ARBA" id="ARBA00022679"/>
    </source>
</evidence>
<dbReference type="GO" id="GO:0047536">
    <property type="term" value="F:2-aminoadipate transaminase activity"/>
    <property type="evidence" value="ECO:0007669"/>
    <property type="project" value="TreeGrafter"/>
</dbReference>
<dbReference type="AlphaFoldDB" id="A0A9P4UNH6"/>
<dbReference type="InterPro" id="IPR004839">
    <property type="entry name" value="Aminotransferase_I/II_large"/>
</dbReference>
<keyword evidence="4" id="KW-0808">Transferase</keyword>
<dbReference type="Pfam" id="PF00155">
    <property type="entry name" value="Aminotran_1_2"/>
    <property type="match status" value="1"/>
</dbReference>
<dbReference type="GO" id="GO:0008793">
    <property type="term" value="F:aromatic-amino-acid transaminase activity"/>
    <property type="evidence" value="ECO:0007669"/>
    <property type="project" value="TreeGrafter"/>
</dbReference>
<evidence type="ECO:0000256" key="5">
    <source>
        <dbReference type="ARBA" id="ARBA00022898"/>
    </source>
</evidence>
<reference evidence="7" key="1">
    <citation type="journal article" date="2020" name="Stud. Mycol.">
        <title>101 Dothideomycetes genomes: a test case for predicting lifestyles and emergence of pathogens.</title>
        <authorList>
            <person name="Haridas S."/>
            <person name="Albert R."/>
            <person name="Binder M."/>
            <person name="Bloem J."/>
            <person name="Labutti K."/>
            <person name="Salamov A."/>
            <person name="Andreopoulos B."/>
            <person name="Baker S."/>
            <person name="Barry K."/>
            <person name="Bills G."/>
            <person name="Bluhm B."/>
            <person name="Cannon C."/>
            <person name="Castanera R."/>
            <person name="Culley D."/>
            <person name="Daum C."/>
            <person name="Ezra D."/>
            <person name="Gonzalez J."/>
            <person name="Henrissat B."/>
            <person name="Kuo A."/>
            <person name="Liang C."/>
            <person name="Lipzen A."/>
            <person name="Lutzoni F."/>
            <person name="Magnuson J."/>
            <person name="Mondo S."/>
            <person name="Nolan M."/>
            <person name="Ohm R."/>
            <person name="Pangilinan J."/>
            <person name="Park H.-J."/>
            <person name="Ramirez L."/>
            <person name="Alfaro M."/>
            <person name="Sun H."/>
            <person name="Tritt A."/>
            <person name="Yoshinaga Y."/>
            <person name="Zwiers L.-H."/>
            <person name="Turgeon B."/>
            <person name="Goodwin S."/>
            <person name="Spatafora J."/>
            <person name="Crous P."/>
            <person name="Grigoriev I."/>
        </authorList>
    </citation>
    <scope>NUCLEOTIDE SEQUENCE</scope>
    <source>
        <strain evidence="7">CBS 116435</strain>
    </source>
</reference>
<dbReference type="SUPFAM" id="SSF53383">
    <property type="entry name" value="PLP-dependent transferases"/>
    <property type="match status" value="1"/>
</dbReference>
<dbReference type="GO" id="GO:0006571">
    <property type="term" value="P:tyrosine biosynthetic process"/>
    <property type="evidence" value="ECO:0007669"/>
    <property type="project" value="TreeGrafter"/>
</dbReference>
<organism evidence="7 8">
    <name type="scientific">Polychaeton citri CBS 116435</name>
    <dbReference type="NCBI Taxonomy" id="1314669"/>
    <lineage>
        <taxon>Eukaryota</taxon>
        <taxon>Fungi</taxon>
        <taxon>Dikarya</taxon>
        <taxon>Ascomycota</taxon>
        <taxon>Pezizomycotina</taxon>
        <taxon>Dothideomycetes</taxon>
        <taxon>Dothideomycetidae</taxon>
        <taxon>Capnodiales</taxon>
        <taxon>Capnodiaceae</taxon>
        <taxon>Polychaeton</taxon>
    </lineage>
</organism>
<dbReference type="PANTHER" id="PTHR42790">
    <property type="entry name" value="AMINOTRANSFERASE"/>
    <property type="match status" value="1"/>
</dbReference>